<dbReference type="PIRSF" id="PIRSF038972">
    <property type="entry name" value="Trm12"/>
    <property type="match status" value="1"/>
</dbReference>
<comment type="catalytic activity">
    <reaction evidence="2">
        <text>4-demethylwyosine(37) in tRNA(Phe) + S-adenosyl-L-methionine = 4-demethyl-7-[(3S)-3-amino-3-carboxypropyl]wyosine(37) in tRNA(Phe) + S-methyl-5'-thioadenosine + H(+)</text>
        <dbReference type="Rhea" id="RHEA:36355"/>
        <dbReference type="Rhea" id="RHEA-COMP:10164"/>
        <dbReference type="Rhea" id="RHEA-COMP:10378"/>
        <dbReference type="ChEBI" id="CHEBI:15378"/>
        <dbReference type="ChEBI" id="CHEBI:17509"/>
        <dbReference type="ChEBI" id="CHEBI:59789"/>
        <dbReference type="ChEBI" id="CHEBI:64315"/>
        <dbReference type="ChEBI" id="CHEBI:73550"/>
        <dbReference type="EC" id="2.5.1.114"/>
    </reaction>
</comment>
<dbReference type="GO" id="GO:0102522">
    <property type="term" value="F:tRNA 4-demethylwyosine alpha-amino-alpha-carboxypropyltransferase activity"/>
    <property type="evidence" value="ECO:0007669"/>
    <property type="project" value="UniProtKB-EC"/>
</dbReference>
<dbReference type="AlphaFoldDB" id="A0AAN6QKA6"/>
<dbReference type="RefSeq" id="XP_064666291.1">
    <property type="nucleotide sequence ID" value="XM_064816062.1"/>
</dbReference>
<feature type="region of interest" description="Disordered" evidence="3">
    <location>
        <begin position="167"/>
        <end position="193"/>
    </location>
</feature>
<dbReference type="EMBL" id="MU853361">
    <property type="protein sequence ID" value="KAK4108721.1"/>
    <property type="molecule type" value="Genomic_DNA"/>
</dbReference>
<dbReference type="Proteomes" id="UP001302812">
    <property type="component" value="Unassembled WGS sequence"/>
</dbReference>
<evidence type="ECO:0000259" key="4">
    <source>
        <dbReference type="PROSITE" id="PS51684"/>
    </source>
</evidence>
<dbReference type="SUPFAM" id="SSF53335">
    <property type="entry name" value="S-adenosyl-L-methionine-dependent methyltransferases"/>
    <property type="match status" value="1"/>
</dbReference>
<dbReference type="GO" id="GO:0008175">
    <property type="term" value="F:tRNA methyltransferase activity"/>
    <property type="evidence" value="ECO:0007669"/>
    <property type="project" value="TreeGrafter"/>
</dbReference>
<gene>
    <name evidence="5" type="ORF">N656DRAFT_783959</name>
</gene>
<evidence type="ECO:0000256" key="3">
    <source>
        <dbReference type="SAM" id="MobiDB-lite"/>
    </source>
</evidence>
<evidence type="ECO:0000313" key="5">
    <source>
        <dbReference type="EMBL" id="KAK4108721.1"/>
    </source>
</evidence>
<name>A0AAN6QKA6_9PEZI</name>
<reference evidence="5" key="1">
    <citation type="journal article" date="2023" name="Mol. Phylogenet. Evol.">
        <title>Genome-scale phylogeny and comparative genomics of the fungal order Sordariales.</title>
        <authorList>
            <person name="Hensen N."/>
            <person name="Bonometti L."/>
            <person name="Westerberg I."/>
            <person name="Brannstrom I.O."/>
            <person name="Guillou S."/>
            <person name="Cros-Aarteil S."/>
            <person name="Calhoun S."/>
            <person name="Haridas S."/>
            <person name="Kuo A."/>
            <person name="Mondo S."/>
            <person name="Pangilinan J."/>
            <person name="Riley R."/>
            <person name="LaButti K."/>
            <person name="Andreopoulos B."/>
            <person name="Lipzen A."/>
            <person name="Chen C."/>
            <person name="Yan M."/>
            <person name="Daum C."/>
            <person name="Ng V."/>
            <person name="Clum A."/>
            <person name="Steindorff A."/>
            <person name="Ohm R.A."/>
            <person name="Martin F."/>
            <person name="Silar P."/>
            <person name="Natvig D.O."/>
            <person name="Lalanne C."/>
            <person name="Gautier V."/>
            <person name="Ament-Velasquez S.L."/>
            <person name="Kruys A."/>
            <person name="Hutchinson M.I."/>
            <person name="Powell A.J."/>
            <person name="Barry K."/>
            <person name="Miller A.N."/>
            <person name="Grigoriev I.V."/>
            <person name="Debuchy R."/>
            <person name="Gladieux P."/>
            <person name="Hiltunen Thoren M."/>
            <person name="Johannesson H."/>
        </authorList>
    </citation>
    <scope>NUCLEOTIDE SEQUENCE</scope>
    <source>
        <strain evidence="5">CBS 508.74</strain>
    </source>
</reference>
<comment type="caution">
    <text evidence="5">The sequence shown here is derived from an EMBL/GenBank/DDBJ whole genome shotgun (WGS) entry which is preliminary data.</text>
</comment>
<protein>
    <recommendedName>
        <fullName evidence="1">tRNA(Phe) (4-demethylwyosine(37)-C(7)) aminocarboxypropyltransferase</fullName>
        <ecNumber evidence="1">2.5.1.114</ecNumber>
    </recommendedName>
</protein>
<evidence type="ECO:0000313" key="6">
    <source>
        <dbReference type="Proteomes" id="UP001302812"/>
    </source>
</evidence>
<dbReference type="InterPro" id="IPR029063">
    <property type="entry name" value="SAM-dependent_MTases_sf"/>
</dbReference>
<dbReference type="PROSITE" id="PS51684">
    <property type="entry name" value="SAM_MT_TRM5_TYW2"/>
    <property type="match status" value="1"/>
</dbReference>
<feature type="domain" description="SAM-dependent methyltransferase TRM5/TYW2-type" evidence="4">
    <location>
        <begin position="151"/>
        <end position="511"/>
    </location>
</feature>
<keyword evidence="6" id="KW-1185">Reference proteome</keyword>
<dbReference type="GeneID" id="89940187"/>
<dbReference type="Gene3D" id="3.40.50.150">
    <property type="entry name" value="Vaccinia Virus protein VP39"/>
    <property type="match status" value="1"/>
</dbReference>
<evidence type="ECO:0000256" key="1">
    <source>
        <dbReference type="ARBA" id="ARBA00012265"/>
    </source>
</evidence>
<dbReference type="InterPro" id="IPR026274">
    <property type="entry name" value="tRNA_wybutosine_synth_prot_2"/>
</dbReference>
<proteinExistence type="predicted"/>
<organism evidence="5 6">
    <name type="scientific">Canariomyces notabilis</name>
    <dbReference type="NCBI Taxonomy" id="2074819"/>
    <lineage>
        <taxon>Eukaryota</taxon>
        <taxon>Fungi</taxon>
        <taxon>Dikarya</taxon>
        <taxon>Ascomycota</taxon>
        <taxon>Pezizomycotina</taxon>
        <taxon>Sordariomycetes</taxon>
        <taxon>Sordariomycetidae</taxon>
        <taxon>Sordariales</taxon>
        <taxon>Chaetomiaceae</taxon>
        <taxon>Canariomyces</taxon>
    </lineage>
</organism>
<reference evidence="5" key="2">
    <citation type="submission" date="2023-05" db="EMBL/GenBank/DDBJ databases">
        <authorList>
            <consortium name="Lawrence Berkeley National Laboratory"/>
            <person name="Steindorff A."/>
            <person name="Hensen N."/>
            <person name="Bonometti L."/>
            <person name="Westerberg I."/>
            <person name="Brannstrom I.O."/>
            <person name="Guillou S."/>
            <person name="Cros-Aarteil S."/>
            <person name="Calhoun S."/>
            <person name="Haridas S."/>
            <person name="Kuo A."/>
            <person name="Mondo S."/>
            <person name="Pangilinan J."/>
            <person name="Riley R."/>
            <person name="Labutti K."/>
            <person name="Andreopoulos B."/>
            <person name="Lipzen A."/>
            <person name="Chen C."/>
            <person name="Yanf M."/>
            <person name="Daum C."/>
            <person name="Ng V."/>
            <person name="Clum A."/>
            <person name="Ohm R."/>
            <person name="Martin F."/>
            <person name="Silar P."/>
            <person name="Natvig D."/>
            <person name="Lalanne C."/>
            <person name="Gautier V."/>
            <person name="Ament-Velasquez S.L."/>
            <person name="Kruys A."/>
            <person name="Hutchinson M.I."/>
            <person name="Powell A.J."/>
            <person name="Barry K."/>
            <person name="Miller A.N."/>
            <person name="Grigoriev I.V."/>
            <person name="Debuchy R."/>
            <person name="Gladieux P."/>
            <person name="Thoren M.H."/>
            <person name="Johannesson H."/>
        </authorList>
    </citation>
    <scope>NUCLEOTIDE SEQUENCE</scope>
    <source>
        <strain evidence="5">CBS 508.74</strain>
    </source>
</reference>
<dbReference type="PANTHER" id="PTHR23245">
    <property type="entry name" value="TRNA METHYLTRANSFERASE"/>
    <property type="match status" value="1"/>
</dbReference>
<dbReference type="GO" id="GO:0031591">
    <property type="term" value="P:wybutosine biosynthetic process"/>
    <property type="evidence" value="ECO:0007669"/>
    <property type="project" value="InterPro"/>
</dbReference>
<dbReference type="InterPro" id="IPR030382">
    <property type="entry name" value="MeTrfase_TRM5/TYW2"/>
</dbReference>
<dbReference type="PANTHER" id="PTHR23245:SF25">
    <property type="entry name" value="TRNA WYBUTOSINE-SYNTHESIZING PROTEIN 2 HOMOLOG"/>
    <property type="match status" value="1"/>
</dbReference>
<dbReference type="GO" id="GO:0005737">
    <property type="term" value="C:cytoplasm"/>
    <property type="evidence" value="ECO:0007669"/>
    <property type="project" value="TreeGrafter"/>
</dbReference>
<dbReference type="GO" id="GO:0008757">
    <property type="term" value="F:S-adenosylmethionine-dependent methyltransferase activity"/>
    <property type="evidence" value="ECO:0007669"/>
    <property type="project" value="InterPro"/>
</dbReference>
<dbReference type="GO" id="GO:0030488">
    <property type="term" value="P:tRNA methylation"/>
    <property type="evidence" value="ECO:0007669"/>
    <property type="project" value="TreeGrafter"/>
</dbReference>
<accession>A0AAN6QKA6</accession>
<dbReference type="EC" id="2.5.1.114" evidence="1"/>
<evidence type="ECO:0000256" key="2">
    <source>
        <dbReference type="ARBA" id="ARBA00049400"/>
    </source>
</evidence>
<sequence length="514" mass="56957">MCVCIPEGAEPVLGAGPTFSDILTQNQAAILAPDMQPELMRVRSIQPRPSDMSRPRKKKENPIHTAVGSWLDSLPPSIVDIIAQHTGCNDYNRTRQQLLDHAPKRWVVYEPMVLLPSGSFTTEPWPALLNSLNSTQKDALWTAILQELSPPSNKPPLTHLAINEGIPLHLSPTPNPSDTTPTHEEEEETQENLLRSPTGLHLLHGDFGPAHPSSQPPSESDFQAALWVSTKQNGIYQTWAPRHTMFSRGNIKEKARLLSFPTTSTTSTTSTTTINNNNKHGNKLAIDLYAGIGYFTFSLAARGLRVLCWELNPWSVEGLRRGAVRNGWVVKVVSPRAPLPNNLHTATTATTASDDTSTTTSTVGMDLRKILTGDEQEEAPQIIVFLEDNKHARQRITTALLSLGTKMEMEVVHISCGFLPSSRAVWRDAWEIAAASCQLHGQGTWLHLHENVAEDDVERRKSEVQGLFSRWASEQASQGEKRCDARVQHVELVKTFAPGVWHCVFDVFVCITKV</sequence>